<dbReference type="InterPro" id="IPR052165">
    <property type="entry name" value="Membrane_assoc_protease"/>
</dbReference>
<dbReference type="PANTHER" id="PTHR33507:SF3">
    <property type="entry name" value="INNER MEMBRANE PROTEIN YBBJ"/>
    <property type="match status" value="1"/>
</dbReference>
<dbReference type="PANTHER" id="PTHR33507">
    <property type="entry name" value="INNER MEMBRANE PROTEIN YBBJ"/>
    <property type="match status" value="1"/>
</dbReference>
<keyword evidence="1" id="KW-0812">Transmembrane</keyword>
<protein>
    <submittedName>
        <fullName evidence="2">Uncharacterized protein</fullName>
    </submittedName>
</protein>
<gene>
    <name evidence="2" type="ORF">HELGO_WM23221</name>
</gene>
<reference evidence="2" key="1">
    <citation type="submission" date="2020-01" db="EMBL/GenBank/DDBJ databases">
        <authorList>
            <person name="Meier V. D."/>
            <person name="Meier V D."/>
        </authorList>
    </citation>
    <scope>NUCLEOTIDE SEQUENCE</scope>
    <source>
        <strain evidence="2">HLG_WM_MAG_01</strain>
    </source>
</reference>
<dbReference type="InterPro" id="IPR012340">
    <property type="entry name" value="NA-bd_OB-fold"/>
</dbReference>
<name>A0A6S6U634_9BACT</name>
<evidence type="ECO:0000256" key="1">
    <source>
        <dbReference type="SAM" id="Phobius"/>
    </source>
</evidence>
<keyword evidence="1" id="KW-0472">Membrane</keyword>
<proteinExistence type="predicted"/>
<feature type="transmembrane region" description="Helical" evidence="1">
    <location>
        <begin position="58"/>
        <end position="76"/>
    </location>
</feature>
<feature type="transmembrane region" description="Helical" evidence="1">
    <location>
        <begin position="14"/>
        <end position="46"/>
    </location>
</feature>
<dbReference type="EMBL" id="CACVAS010000134">
    <property type="protein sequence ID" value="CAA6825727.1"/>
    <property type="molecule type" value="Genomic_DNA"/>
</dbReference>
<dbReference type="GO" id="GO:0005886">
    <property type="term" value="C:plasma membrane"/>
    <property type="evidence" value="ECO:0007669"/>
    <property type="project" value="TreeGrafter"/>
</dbReference>
<sequence length="152" mass="17225">MITFLNETVLWWHWIILGISLLIIEMSIGTFFMLGLGVAAIIVGLIDSLIDLSFTLELTIWVLLSILSIMAWFKWFREDPITESGQSNYRLDTLGVVIEDIQPHSRGKVTFDTPVLGNTSWHATSKVDIDKDTRVQIVQINGQLIEVEPVKL</sequence>
<organism evidence="2">
    <name type="scientific">uncultured Sulfurovum sp</name>
    <dbReference type="NCBI Taxonomy" id="269237"/>
    <lineage>
        <taxon>Bacteria</taxon>
        <taxon>Pseudomonadati</taxon>
        <taxon>Campylobacterota</taxon>
        <taxon>Epsilonproteobacteria</taxon>
        <taxon>Campylobacterales</taxon>
        <taxon>Sulfurovaceae</taxon>
        <taxon>Sulfurovum</taxon>
        <taxon>environmental samples</taxon>
    </lineage>
</organism>
<dbReference type="AlphaFoldDB" id="A0A6S6U634"/>
<evidence type="ECO:0000313" key="2">
    <source>
        <dbReference type="EMBL" id="CAA6825727.1"/>
    </source>
</evidence>
<accession>A0A6S6U634</accession>
<dbReference type="Gene3D" id="2.40.50.140">
    <property type="entry name" value="Nucleic acid-binding proteins"/>
    <property type="match status" value="1"/>
</dbReference>
<keyword evidence="1" id="KW-1133">Transmembrane helix</keyword>